<organism evidence="7 8">
    <name type="scientific">Bacillus cereus (strain ATCC 14579 / DSM 31 / CCUG 7414 / JCM 2152 / NBRC 15305 / NCIMB 9373 / NCTC 2599 / NRRL B-3711)</name>
    <dbReference type="NCBI Taxonomy" id="226900"/>
    <lineage>
        <taxon>Bacteria</taxon>
        <taxon>Bacillati</taxon>
        <taxon>Bacillota</taxon>
        <taxon>Bacilli</taxon>
        <taxon>Bacillales</taxon>
        <taxon>Bacillaceae</taxon>
        <taxon>Bacillus</taxon>
        <taxon>Bacillus cereus group</taxon>
    </lineage>
</organism>
<dbReference type="PATRIC" id="fig|226900.8.peg.2427"/>
<dbReference type="GO" id="GO:0005777">
    <property type="term" value="C:peroxisome"/>
    <property type="evidence" value="ECO:0000318"/>
    <property type="project" value="GO_Central"/>
</dbReference>
<dbReference type="PANTHER" id="PTHR21152">
    <property type="entry name" value="AMINOTRANSFERASE CLASS V"/>
    <property type="match status" value="1"/>
</dbReference>
<dbReference type="Gene3D" id="3.40.640.10">
    <property type="entry name" value="Type I PLP-dependent aspartate aminotransferase-like (Major domain)"/>
    <property type="match status" value="1"/>
</dbReference>
<accession>Q81DG7</accession>
<evidence type="ECO:0000256" key="5">
    <source>
        <dbReference type="PIRSR" id="PIRSR000524-50"/>
    </source>
</evidence>
<evidence type="ECO:0000313" key="7">
    <source>
        <dbReference type="EMBL" id="AAP09362.1"/>
    </source>
</evidence>
<feature type="modified residue" description="N6-(pyridoxal phosphate)lysine" evidence="5">
    <location>
        <position position="186"/>
    </location>
</feature>
<keyword evidence="8" id="KW-1185">Reference proteome</keyword>
<dbReference type="EMBL" id="AE016877">
    <property type="protein sequence ID" value="AAP09362.1"/>
    <property type="molecule type" value="Genomic_DNA"/>
</dbReference>
<keyword evidence="7" id="KW-0032">Aminotransferase</keyword>
<dbReference type="InterPro" id="IPR015421">
    <property type="entry name" value="PyrdxlP-dep_Trfase_major"/>
</dbReference>
<dbReference type="Gene3D" id="3.90.1150.10">
    <property type="entry name" value="Aspartate Aminotransferase, domain 1"/>
    <property type="match status" value="1"/>
</dbReference>
<protein>
    <submittedName>
        <fullName evidence="7">Serine--pyruvate aminotransferase</fullName>
        <ecNumber evidence="7">2.6.1.51</ecNumber>
    </submittedName>
</protein>
<evidence type="ECO:0000313" key="8">
    <source>
        <dbReference type="Proteomes" id="UP000001417"/>
    </source>
</evidence>
<comment type="cofactor">
    <cofactor evidence="1 5">
        <name>pyridoxal 5'-phosphate</name>
        <dbReference type="ChEBI" id="CHEBI:597326"/>
    </cofactor>
</comment>
<dbReference type="GO" id="GO:0004760">
    <property type="term" value="F:L-serine-pyruvate transaminase activity"/>
    <property type="evidence" value="ECO:0000318"/>
    <property type="project" value="GO_Central"/>
</dbReference>
<sequence length="350" mass="40046">MTKEYTFLPGPVDIEENVRKAFSTRPISHRSKSFQVMMDNVKKRLLHMTKAKHVQLMLGTGTLANDAIALQLRSLKGKGLVLTNGEFGNRLVGHAKRARLHFDTYKKEMGDPFIYTELEEIMTTGNYEWIWFVHHETSTGMLNDLNELNTLCNENQMKLCVDCISSIGAIPLDLKDVYFASGVSGKAIKSYTGISFVFHNHIVKINEAVPAYMDIGMYEENESIPYSQSWNLIYALQEALKRFEDEKAFVKIKETYDYVEEVITDMGLKLVSPKEHAAPIILTIVLSEDYSSKVVGDTLALQGYIVHYESSYLQKNNWIQIACLNHYKERDMKRMLNCLQMCLFQSGVHI</sequence>
<dbReference type="PANTHER" id="PTHR21152:SF40">
    <property type="entry name" value="ALANINE--GLYOXYLATE AMINOTRANSFERASE"/>
    <property type="match status" value="1"/>
</dbReference>
<gene>
    <name evidence="7" type="ordered locus">BC_2399</name>
</gene>
<dbReference type="HOGENOM" id="CLU_760163_0_0_9"/>
<dbReference type="KEGG" id="bce:BC2399"/>
<dbReference type="InterPro" id="IPR015424">
    <property type="entry name" value="PyrdxlP-dep_Trfase"/>
</dbReference>
<feature type="domain" description="Aminotransferase class V" evidence="6">
    <location>
        <begin position="24"/>
        <end position="199"/>
    </location>
</feature>
<evidence type="ECO:0000256" key="1">
    <source>
        <dbReference type="ARBA" id="ARBA00001933"/>
    </source>
</evidence>
<dbReference type="PIRSF" id="PIRSF000524">
    <property type="entry name" value="SPT"/>
    <property type="match status" value="1"/>
</dbReference>
<reference evidence="7 8" key="1">
    <citation type="journal article" date="2003" name="Nature">
        <title>Genome sequence of Bacillus cereus and comparative analysis with Bacillus anthracis.</title>
        <authorList>
            <person name="Ivanova N."/>
            <person name="Sorokin A."/>
            <person name="Anderson I."/>
            <person name="Galleron N."/>
            <person name="Candelon B."/>
            <person name="Kapatral V."/>
            <person name="Bhattacharyya A."/>
            <person name="Reznik G."/>
            <person name="Mikhailova N."/>
            <person name="Lapidus A."/>
            <person name="Chu L."/>
            <person name="Mazur M."/>
            <person name="Goltsman E."/>
            <person name="Larsen N."/>
            <person name="D'Souza M."/>
            <person name="Walunas T."/>
            <person name="Grechkin Y."/>
            <person name="Pusch G."/>
            <person name="Haselkorn R."/>
            <person name="Fonstein M."/>
            <person name="Ehrlich S.D."/>
            <person name="Overbeek R."/>
            <person name="Kyrpides N."/>
        </authorList>
    </citation>
    <scope>NUCLEOTIDE SEQUENCE [LARGE SCALE GENOMIC DNA]</scope>
    <source>
        <strain evidence="8">ATCC 14579 / DSM 31 / CCUG 7414 / JCM 2152 / NBRC 15305 / NCIMB 9373 / NCTC 2599 / NRRL B-3711</strain>
    </source>
</reference>
<dbReference type="InterPro" id="IPR000192">
    <property type="entry name" value="Aminotrans_V_dom"/>
</dbReference>
<dbReference type="SUPFAM" id="SSF53383">
    <property type="entry name" value="PLP-dependent transferases"/>
    <property type="match status" value="1"/>
</dbReference>
<dbReference type="InterPro" id="IPR024169">
    <property type="entry name" value="SP_NH2Trfase/AEP_transaminase"/>
</dbReference>
<dbReference type="GO" id="GO:0019265">
    <property type="term" value="P:glycine biosynthetic process, by transamination of glyoxylate"/>
    <property type="evidence" value="ECO:0000318"/>
    <property type="project" value="GO_Central"/>
</dbReference>
<evidence type="ECO:0000256" key="4">
    <source>
        <dbReference type="PIRSR" id="PIRSR000524-1"/>
    </source>
</evidence>
<dbReference type="Proteomes" id="UP000001417">
    <property type="component" value="Chromosome"/>
</dbReference>
<dbReference type="EC" id="2.6.1.51" evidence="7"/>
<name>Q81DG7_BACCR</name>
<comment type="similarity">
    <text evidence="2">Belongs to the class-V pyridoxal-phosphate-dependent aminotransferase family.</text>
</comment>
<dbReference type="AlphaFoldDB" id="Q81DG7"/>
<proteinExistence type="inferred from homology"/>
<dbReference type="Pfam" id="PF00266">
    <property type="entry name" value="Aminotran_5"/>
    <property type="match status" value="1"/>
</dbReference>
<keyword evidence="3 5" id="KW-0663">Pyridoxal phosphate</keyword>
<evidence type="ECO:0000256" key="3">
    <source>
        <dbReference type="ARBA" id="ARBA00022898"/>
    </source>
</evidence>
<evidence type="ECO:0000256" key="2">
    <source>
        <dbReference type="ARBA" id="ARBA00009236"/>
    </source>
</evidence>
<feature type="binding site" evidence="4">
    <location>
        <position position="320"/>
    </location>
    <ligand>
        <name>substrate</name>
    </ligand>
</feature>
<dbReference type="GO" id="GO:0008453">
    <property type="term" value="F:alanine-glyoxylate transaminase activity"/>
    <property type="evidence" value="ECO:0000318"/>
    <property type="project" value="GO_Central"/>
</dbReference>
<keyword evidence="7" id="KW-0808">Transferase</keyword>
<evidence type="ECO:0000259" key="6">
    <source>
        <dbReference type="Pfam" id="PF00266"/>
    </source>
</evidence>
<dbReference type="InterPro" id="IPR015422">
    <property type="entry name" value="PyrdxlP-dep_Trfase_small"/>
</dbReference>